<dbReference type="SUPFAM" id="SSF52343">
    <property type="entry name" value="Ferredoxin reductase-like, C-terminal NADP-linked domain"/>
    <property type="match status" value="1"/>
</dbReference>
<dbReference type="Gene3D" id="3.40.50.80">
    <property type="entry name" value="Nucleotide-binding domain of ferredoxin-NADP reductase (FNR) module"/>
    <property type="match status" value="1"/>
</dbReference>
<dbReference type="PANTHER" id="PTHR47354:SF5">
    <property type="entry name" value="PROTEIN RFBI"/>
    <property type="match status" value="1"/>
</dbReference>
<evidence type="ECO:0000259" key="1">
    <source>
        <dbReference type="PROSITE" id="PS51384"/>
    </source>
</evidence>
<dbReference type="PANTHER" id="PTHR47354">
    <property type="entry name" value="NADH OXIDOREDUCTASE HCR"/>
    <property type="match status" value="1"/>
</dbReference>
<evidence type="ECO:0000313" key="2">
    <source>
        <dbReference type="EMBL" id="SHI30581.1"/>
    </source>
</evidence>
<accession>A0A1M6A254</accession>
<dbReference type="AlphaFoldDB" id="A0A1M6A254"/>
<dbReference type="STRING" id="1447782.SAMN05444417_0172"/>
<dbReference type="InterPro" id="IPR039261">
    <property type="entry name" value="FNR_nucleotide-bd"/>
</dbReference>
<keyword evidence="3" id="KW-1185">Reference proteome</keyword>
<protein>
    <submittedName>
        <fullName evidence="2">Ferredoxin-NADP reductase</fullName>
    </submittedName>
</protein>
<gene>
    <name evidence="2" type="ORF">SAMN05444417_0172</name>
</gene>
<dbReference type="Proteomes" id="UP000184292">
    <property type="component" value="Unassembled WGS sequence"/>
</dbReference>
<name>A0A1M6A254_9RHOB</name>
<feature type="domain" description="FAD-binding FR-type" evidence="1">
    <location>
        <begin position="1"/>
        <end position="101"/>
    </location>
</feature>
<dbReference type="SUPFAM" id="SSF63380">
    <property type="entry name" value="Riboflavin synthase domain-like"/>
    <property type="match status" value="1"/>
</dbReference>
<proteinExistence type="predicted"/>
<dbReference type="InterPro" id="IPR017927">
    <property type="entry name" value="FAD-bd_FR_type"/>
</dbReference>
<dbReference type="PRINTS" id="PR00409">
    <property type="entry name" value="PHDIOXRDTASE"/>
</dbReference>
<evidence type="ECO:0000313" key="3">
    <source>
        <dbReference type="Proteomes" id="UP000184292"/>
    </source>
</evidence>
<dbReference type="OrthoDB" id="9792185at2"/>
<dbReference type="PROSITE" id="PS51384">
    <property type="entry name" value="FAD_FR"/>
    <property type="match status" value="1"/>
</dbReference>
<dbReference type="InterPro" id="IPR050415">
    <property type="entry name" value="MRET"/>
</dbReference>
<reference evidence="2 3" key="1">
    <citation type="submission" date="2016-11" db="EMBL/GenBank/DDBJ databases">
        <authorList>
            <person name="Jaros S."/>
            <person name="Januszkiewicz K."/>
            <person name="Wedrychowicz H."/>
        </authorList>
    </citation>
    <scope>NUCLEOTIDE SEQUENCE [LARGE SCALE GENOMIC DNA]</scope>
    <source>
        <strain evidence="2 3">DSM 100565</strain>
    </source>
</reference>
<sequence length="224" mass="25361">MTHIIELQEIAPVTHDTFHLVLTRPEGISWTLGQATKLAVDKDGWRDEGRPFTMTGDPQADHLEFVIKTYPDHDGTTNQIRQLTPGDTLRMGSIWGAIEDKGPGTFLAGGAGLTPFISILRQREKDGALDGCRLIFSNAAEEDIILRDEWERMPGLETTWVLTEEDKAGFEHGQIDGDFLDRQIRDWRQHFYICGPIPMEEALKKALMERGVDRSRIVIENHPD</sequence>
<dbReference type="InterPro" id="IPR017938">
    <property type="entry name" value="Riboflavin_synthase-like_b-brl"/>
</dbReference>
<dbReference type="GO" id="GO:0016491">
    <property type="term" value="F:oxidoreductase activity"/>
    <property type="evidence" value="ECO:0007669"/>
    <property type="project" value="InterPro"/>
</dbReference>
<dbReference type="InterPro" id="IPR001433">
    <property type="entry name" value="OxRdtase_FAD/NAD-bd"/>
</dbReference>
<dbReference type="EMBL" id="FQYO01000001">
    <property type="protein sequence ID" value="SHI30581.1"/>
    <property type="molecule type" value="Genomic_DNA"/>
</dbReference>
<organism evidence="2 3">
    <name type="scientific">Wenxinia saemankumensis</name>
    <dbReference type="NCBI Taxonomy" id="1447782"/>
    <lineage>
        <taxon>Bacteria</taxon>
        <taxon>Pseudomonadati</taxon>
        <taxon>Pseudomonadota</taxon>
        <taxon>Alphaproteobacteria</taxon>
        <taxon>Rhodobacterales</taxon>
        <taxon>Roseobacteraceae</taxon>
        <taxon>Wenxinia</taxon>
    </lineage>
</organism>
<dbReference type="CDD" id="cd06196">
    <property type="entry name" value="FNR_like_1"/>
    <property type="match status" value="1"/>
</dbReference>
<dbReference type="RefSeq" id="WP_073325701.1">
    <property type="nucleotide sequence ID" value="NZ_FQYO01000001.1"/>
</dbReference>
<dbReference type="Gene3D" id="2.40.30.10">
    <property type="entry name" value="Translation factors"/>
    <property type="match status" value="1"/>
</dbReference>
<dbReference type="Pfam" id="PF00175">
    <property type="entry name" value="NAD_binding_1"/>
    <property type="match status" value="1"/>
</dbReference>